<keyword evidence="3 6" id="KW-0812">Transmembrane</keyword>
<dbReference type="Proteomes" id="UP000569951">
    <property type="component" value="Unassembled WGS sequence"/>
</dbReference>
<dbReference type="Pfam" id="PF00892">
    <property type="entry name" value="EamA"/>
    <property type="match status" value="2"/>
</dbReference>
<keyword evidence="9" id="KW-1185">Reference proteome</keyword>
<dbReference type="RefSeq" id="WP_183985083.1">
    <property type="nucleotide sequence ID" value="NZ_JACHHG010000003.1"/>
</dbReference>
<evidence type="ECO:0000256" key="5">
    <source>
        <dbReference type="ARBA" id="ARBA00023136"/>
    </source>
</evidence>
<evidence type="ECO:0000256" key="2">
    <source>
        <dbReference type="ARBA" id="ARBA00007362"/>
    </source>
</evidence>
<feature type="transmembrane region" description="Helical" evidence="6">
    <location>
        <begin position="35"/>
        <end position="51"/>
    </location>
</feature>
<comment type="caution">
    <text evidence="8">The sequence shown here is derived from an EMBL/GenBank/DDBJ whole genome shotgun (WGS) entry which is preliminary data.</text>
</comment>
<evidence type="ECO:0000313" key="8">
    <source>
        <dbReference type="EMBL" id="MBB6097538.1"/>
    </source>
</evidence>
<feature type="transmembrane region" description="Helical" evidence="6">
    <location>
        <begin position="63"/>
        <end position="80"/>
    </location>
</feature>
<accession>A0A841HZW0</accession>
<dbReference type="Gene3D" id="1.10.3730.20">
    <property type="match status" value="1"/>
</dbReference>
<sequence length="291" mass="30069">MPYLLILTAAVLWGLLGIFGKAAFAAGLLPLEVAFWRALMGGGLYALHALVLRQRLPRGKDLWITLGFGLVGVSVFYASYQLAVEAGGASLASVLLYTAPAFVALLSSTLLRERLGRSGALVVGVTVLGVALISLGGGSGVRVNAVSVTWGLLSGVSYATYYLYGKLFFARYAPSALLAVALPVGALGLLPFTEFHSKTAAAWGVLAAISVASTYLAYLAYGAALRQLPATRASVLASLEPVVATALAAAIFGERLSGLALLGGALVIGAALAAALPRPQPRRRLPWGSER</sequence>
<evidence type="ECO:0000256" key="1">
    <source>
        <dbReference type="ARBA" id="ARBA00004141"/>
    </source>
</evidence>
<feature type="transmembrane region" description="Helical" evidence="6">
    <location>
        <begin position="143"/>
        <end position="164"/>
    </location>
</feature>
<dbReference type="GO" id="GO:0016020">
    <property type="term" value="C:membrane"/>
    <property type="evidence" value="ECO:0007669"/>
    <property type="project" value="UniProtKB-SubCell"/>
</dbReference>
<proteinExistence type="inferred from homology"/>
<evidence type="ECO:0000256" key="6">
    <source>
        <dbReference type="SAM" id="Phobius"/>
    </source>
</evidence>
<dbReference type="AlphaFoldDB" id="A0A841HZW0"/>
<evidence type="ECO:0000256" key="3">
    <source>
        <dbReference type="ARBA" id="ARBA00022692"/>
    </source>
</evidence>
<name>A0A841HZW0_9DEIO</name>
<evidence type="ECO:0000259" key="7">
    <source>
        <dbReference type="Pfam" id="PF00892"/>
    </source>
</evidence>
<feature type="transmembrane region" description="Helical" evidence="6">
    <location>
        <begin position="86"/>
        <end position="106"/>
    </location>
</feature>
<feature type="transmembrane region" description="Helical" evidence="6">
    <location>
        <begin position="233"/>
        <end position="252"/>
    </location>
</feature>
<dbReference type="PANTHER" id="PTHR32322">
    <property type="entry name" value="INNER MEMBRANE TRANSPORTER"/>
    <property type="match status" value="1"/>
</dbReference>
<feature type="domain" description="EamA" evidence="7">
    <location>
        <begin position="3"/>
        <end position="134"/>
    </location>
</feature>
<feature type="transmembrane region" description="Helical" evidence="6">
    <location>
        <begin position="176"/>
        <end position="195"/>
    </location>
</feature>
<keyword evidence="5 6" id="KW-0472">Membrane</keyword>
<dbReference type="InterPro" id="IPR000620">
    <property type="entry name" value="EamA_dom"/>
</dbReference>
<reference evidence="8 9" key="1">
    <citation type="submission" date="2020-08" db="EMBL/GenBank/DDBJ databases">
        <title>Genomic Encyclopedia of Type Strains, Phase IV (KMG-IV): sequencing the most valuable type-strain genomes for metagenomic binning, comparative biology and taxonomic classification.</title>
        <authorList>
            <person name="Goeker M."/>
        </authorList>
    </citation>
    <scope>NUCLEOTIDE SEQUENCE [LARGE SCALE GENOMIC DNA]</scope>
    <source>
        <strain evidence="8 9">DSM 21458</strain>
    </source>
</reference>
<protein>
    <submittedName>
        <fullName evidence="8">Drug/metabolite transporter (DMT)-like permease</fullName>
    </submittedName>
</protein>
<comment type="subcellular location">
    <subcellularLocation>
        <location evidence="1">Membrane</location>
        <topology evidence="1">Multi-pass membrane protein</topology>
    </subcellularLocation>
</comment>
<evidence type="ECO:0000313" key="9">
    <source>
        <dbReference type="Proteomes" id="UP000569951"/>
    </source>
</evidence>
<comment type="similarity">
    <text evidence="2">Belongs to the EamA transporter family.</text>
</comment>
<keyword evidence="4 6" id="KW-1133">Transmembrane helix</keyword>
<evidence type="ECO:0000256" key="4">
    <source>
        <dbReference type="ARBA" id="ARBA00022989"/>
    </source>
</evidence>
<feature type="domain" description="EamA" evidence="7">
    <location>
        <begin position="148"/>
        <end position="272"/>
    </location>
</feature>
<organism evidence="8 9">
    <name type="scientific">Deinobacterium chartae</name>
    <dbReference type="NCBI Taxonomy" id="521158"/>
    <lineage>
        <taxon>Bacteria</taxon>
        <taxon>Thermotogati</taxon>
        <taxon>Deinococcota</taxon>
        <taxon>Deinococci</taxon>
        <taxon>Deinococcales</taxon>
        <taxon>Deinococcaceae</taxon>
        <taxon>Deinobacterium</taxon>
    </lineage>
</organism>
<dbReference type="PANTHER" id="PTHR32322:SF2">
    <property type="entry name" value="EAMA DOMAIN-CONTAINING PROTEIN"/>
    <property type="match status" value="1"/>
</dbReference>
<dbReference type="SUPFAM" id="SSF103481">
    <property type="entry name" value="Multidrug resistance efflux transporter EmrE"/>
    <property type="match status" value="2"/>
</dbReference>
<dbReference type="EMBL" id="JACHHG010000003">
    <property type="protein sequence ID" value="MBB6097538.1"/>
    <property type="molecule type" value="Genomic_DNA"/>
</dbReference>
<feature type="transmembrane region" description="Helical" evidence="6">
    <location>
        <begin position="201"/>
        <end position="221"/>
    </location>
</feature>
<dbReference type="InterPro" id="IPR037185">
    <property type="entry name" value="EmrE-like"/>
</dbReference>
<dbReference type="InterPro" id="IPR050638">
    <property type="entry name" value="AA-Vitamin_Transporters"/>
</dbReference>
<feature type="transmembrane region" description="Helical" evidence="6">
    <location>
        <begin position="258"/>
        <end position="276"/>
    </location>
</feature>
<feature type="transmembrane region" description="Helical" evidence="6">
    <location>
        <begin position="118"/>
        <end position="137"/>
    </location>
</feature>
<gene>
    <name evidence="8" type="ORF">HNR42_000955</name>
</gene>